<evidence type="ECO:0000256" key="11">
    <source>
        <dbReference type="RuleBase" id="RU000488"/>
    </source>
</evidence>
<dbReference type="EMBL" id="KV454300">
    <property type="protein sequence ID" value="ODQ70550.1"/>
    <property type="molecule type" value="Genomic_DNA"/>
</dbReference>
<keyword evidence="5" id="KW-0677">Repeat</keyword>
<feature type="repeat" description="Solcar" evidence="10">
    <location>
        <begin position="221"/>
        <end position="309"/>
    </location>
</feature>
<sequence>MEDVEPHIIEAVEQKDSNDPLRVLKDVAAGTCGGFAQVLVGQPFDTTKVRLQSSPPGTYTGGLDVVQKLIKTEGPLAFYKGTLTPLVGVGACVSVQFGVFEGMKRFFSKQNISNGKTEGLTYAQYYFAGSISGLANSILACPIEHIRIRLQTQTASAPKQFSGPMDVIRKVQQSSGIPGIFRGLTPTLLREGHGMGVYFLTYEYLVNRDMATNKIERKDIPGWRLCVYGGCAGYGVWLSAYPFDVIKSKMQTDSIDATKRQFNSTIDCARKTLQASGVKGFFRGFVPTILRAAPVNASTFYAFELAMRAIG</sequence>
<dbReference type="PANTHER" id="PTHR45624">
    <property type="entry name" value="MITOCHONDRIAL BASIC AMINO ACIDS TRANSPORTER-RELATED"/>
    <property type="match status" value="1"/>
</dbReference>
<dbReference type="PRINTS" id="PR00926">
    <property type="entry name" value="MITOCARRIER"/>
</dbReference>
<gene>
    <name evidence="12" type="ORF">LIPSTDRAFT_6006</name>
</gene>
<keyword evidence="7" id="KW-1133">Transmembrane helix</keyword>
<comment type="subcellular location">
    <subcellularLocation>
        <location evidence="1">Mitochondrion inner membrane</location>
        <topology evidence="1">Multi-pass membrane protein</topology>
    </subcellularLocation>
</comment>
<dbReference type="OrthoDB" id="409586at2759"/>
<evidence type="ECO:0000313" key="13">
    <source>
        <dbReference type="Proteomes" id="UP000094385"/>
    </source>
</evidence>
<evidence type="ECO:0000256" key="6">
    <source>
        <dbReference type="ARBA" id="ARBA00022792"/>
    </source>
</evidence>
<dbReference type="Pfam" id="PF00153">
    <property type="entry name" value="Mito_carr"/>
    <property type="match status" value="3"/>
</dbReference>
<dbReference type="InterPro" id="IPR023395">
    <property type="entry name" value="MCP_dom_sf"/>
</dbReference>
<evidence type="ECO:0000256" key="5">
    <source>
        <dbReference type="ARBA" id="ARBA00022737"/>
    </source>
</evidence>
<dbReference type="PROSITE" id="PS50920">
    <property type="entry name" value="SOLCAR"/>
    <property type="match status" value="3"/>
</dbReference>
<dbReference type="STRING" id="675824.A0A1E3PYY1"/>
<keyword evidence="13" id="KW-1185">Reference proteome</keyword>
<feature type="repeat" description="Solcar" evidence="10">
    <location>
        <begin position="21"/>
        <end position="106"/>
    </location>
</feature>
<dbReference type="SUPFAM" id="SSF103506">
    <property type="entry name" value="Mitochondrial carrier"/>
    <property type="match status" value="1"/>
</dbReference>
<keyword evidence="6" id="KW-0999">Mitochondrion inner membrane</keyword>
<evidence type="ECO:0000256" key="1">
    <source>
        <dbReference type="ARBA" id="ARBA00004448"/>
    </source>
</evidence>
<evidence type="ECO:0000256" key="4">
    <source>
        <dbReference type="ARBA" id="ARBA00022692"/>
    </source>
</evidence>
<dbReference type="InterPro" id="IPR002067">
    <property type="entry name" value="MCP"/>
</dbReference>
<evidence type="ECO:0000256" key="3">
    <source>
        <dbReference type="ARBA" id="ARBA00022448"/>
    </source>
</evidence>
<reference evidence="12 13" key="1">
    <citation type="journal article" date="2016" name="Proc. Natl. Acad. Sci. U.S.A.">
        <title>Comparative genomics of biotechnologically important yeasts.</title>
        <authorList>
            <person name="Riley R."/>
            <person name="Haridas S."/>
            <person name="Wolfe K.H."/>
            <person name="Lopes M.R."/>
            <person name="Hittinger C.T."/>
            <person name="Goeker M."/>
            <person name="Salamov A.A."/>
            <person name="Wisecaver J.H."/>
            <person name="Long T.M."/>
            <person name="Calvey C.H."/>
            <person name="Aerts A.L."/>
            <person name="Barry K.W."/>
            <person name="Choi C."/>
            <person name="Clum A."/>
            <person name="Coughlan A.Y."/>
            <person name="Deshpande S."/>
            <person name="Douglass A.P."/>
            <person name="Hanson S.J."/>
            <person name="Klenk H.-P."/>
            <person name="LaButti K.M."/>
            <person name="Lapidus A."/>
            <person name="Lindquist E.A."/>
            <person name="Lipzen A.M."/>
            <person name="Meier-Kolthoff J.P."/>
            <person name="Ohm R.A."/>
            <person name="Otillar R.P."/>
            <person name="Pangilinan J.L."/>
            <person name="Peng Y."/>
            <person name="Rokas A."/>
            <person name="Rosa C.A."/>
            <person name="Scheuner C."/>
            <person name="Sibirny A.A."/>
            <person name="Slot J.C."/>
            <person name="Stielow J.B."/>
            <person name="Sun H."/>
            <person name="Kurtzman C.P."/>
            <person name="Blackwell M."/>
            <person name="Grigoriev I.V."/>
            <person name="Jeffries T.W."/>
        </authorList>
    </citation>
    <scope>NUCLEOTIDE SEQUENCE [LARGE SCALE GENOMIC DNA]</scope>
    <source>
        <strain evidence="12 13">NRRL Y-11557</strain>
    </source>
</reference>
<dbReference type="InterPro" id="IPR018108">
    <property type="entry name" value="MCP_transmembrane"/>
</dbReference>
<evidence type="ECO:0000256" key="7">
    <source>
        <dbReference type="ARBA" id="ARBA00022989"/>
    </source>
</evidence>
<comment type="similarity">
    <text evidence="2 11">Belongs to the mitochondrial carrier (TC 2.A.29) family.</text>
</comment>
<dbReference type="InterPro" id="IPR050567">
    <property type="entry name" value="Mitochondrial_Carrier"/>
</dbReference>
<keyword evidence="8" id="KW-0496">Mitochondrion</keyword>
<dbReference type="Proteomes" id="UP000094385">
    <property type="component" value="Unassembled WGS sequence"/>
</dbReference>
<dbReference type="PANTHER" id="PTHR45624:SF51">
    <property type="entry name" value="CARRIER PROTEIN YMC2, MITOCHONDRIAL-RELATED"/>
    <property type="match status" value="1"/>
</dbReference>
<keyword evidence="3 11" id="KW-0813">Transport</keyword>
<dbReference type="AlphaFoldDB" id="A0A1E3PYY1"/>
<accession>A0A1E3PYY1</accession>
<evidence type="ECO:0000256" key="8">
    <source>
        <dbReference type="ARBA" id="ARBA00023128"/>
    </source>
</evidence>
<dbReference type="GO" id="GO:0000064">
    <property type="term" value="F:L-ornithine transmembrane transporter activity"/>
    <property type="evidence" value="ECO:0007669"/>
    <property type="project" value="TreeGrafter"/>
</dbReference>
<dbReference type="Gene3D" id="1.50.40.10">
    <property type="entry name" value="Mitochondrial carrier domain"/>
    <property type="match status" value="2"/>
</dbReference>
<keyword evidence="4 10" id="KW-0812">Transmembrane</keyword>
<keyword evidence="9 10" id="KW-0472">Membrane</keyword>
<dbReference type="GO" id="GO:0005743">
    <property type="term" value="C:mitochondrial inner membrane"/>
    <property type="evidence" value="ECO:0007669"/>
    <property type="project" value="UniProtKB-SubCell"/>
</dbReference>
<feature type="repeat" description="Solcar" evidence="10">
    <location>
        <begin position="120"/>
        <end position="208"/>
    </location>
</feature>
<dbReference type="GO" id="GO:1990575">
    <property type="term" value="P:mitochondrial L-ornithine transmembrane transport"/>
    <property type="evidence" value="ECO:0007669"/>
    <property type="project" value="TreeGrafter"/>
</dbReference>
<evidence type="ECO:0000256" key="9">
    <source>
        <dbReference type="ARBA" id="ARBA00023136"/>
    </source>
</evidence>
<evidence type="ECO:0000313" key="12">
    <source>
        <dbReference type="EMBL" id="ODQ70550.1"/>
    </source>
</evidence>
<protein>
    <submittedName>
        <fullName evidence="12">Uncharacterized protein</fullName>
    </submittedName>
</protein>
<evidence type="ECO:0000256" key="2">
    <source>
        <dbReference type="ARBA" id="ARBA00006375"/>
    </source>
</evidence>
<organism evidence="12 13">
    <name type="scientific">Lipomyces starkeyi NRRL Y-11557</name>
    <dbReference type="NCBI Taxonomy" id="675824"/>
    <lineage>
        <taxon>Eukaryota</taxon>
        <taxon>Fungi</taxon>
        <taxon>Dikarya</taxon>
        <taxon>Ascomycota</taxon>
        <taxon>Saccharomycotina</taxon>
        <taxon>Lipomycetes</taxon>
        <taxon>Lipomycetales</taxon>
        <taxon>Lipomycetaceae</taxon>
        <taxon>Lipomyces</taxon>
    </lineage>
</organism>
<name>A0A1E3PYY1_LIPST</name>
<proteinExistence type="inferred from homology"/>
<evidence type="ECO:0000256" key="10">
    <source>
        <dbReference type="PROSITE-ProRule" id="PRU00282"/>
    </source>
</evidence>